<name>A0A6M4GXK9_9PROT</name>
<dbReference type="SUPFAM" id="SSF143456">
    <property type="entry name" value="VC0467-like"/>
    <property type="match status" value="1"/>
</dbReference>
<dbReference type="AlphaFoldDB" id="A0A6M4GXK9"/>
<gene>
    <name evidence="3" type="ORF">DSM104443_03112</name>
</gene>
<evidence type="ECO:0008006" key="5">
    <source>
        <dbReference type="Google" id="ProtNLM"/>
    </source>
</evidence>
<dbReference type="Proteomes" id="UP000501534">
    <property type="component" value="Chromosome"/>
</dbReference>
<comment type="similarity">
    <text evidence="1">Belongs to the UPF0301 (AlgH) family.</text>
</comment>
<evidence type="ECO:0000256" key="1">
    <source>
        <dbReference type="ARBA" id="ARBA00009600"/>
    </source>
</evidence>
<dbReference type="Pfam" id="PF02622">
    <property type="entry name" value="DUF179"/>
    <property type="match status" value="1"/>
</dbReference>
<dbReference type="InterPro" id="IPR003774">
    <property type="entry name" value="AlgH-like"/>
</dbReference>
<feature type="chain" id="PRO_5026964216" description="Transcriptional regulator" evidence="2">
    <location>
        <begin position="19"/>
        <end position="207"/>
    </location>
</feature>
<evidence type="ECO:0000256" key="2">
    <source>
        <dbReference type="SAM" id="SignalP"/>
    </source>
</evidence>
<dbReference type="KEGG" id="uru:DSM104443_03112"/>
<dbReference type="PANTHER" id="PTHR30327:SF1">
    <property type="entry name" value="UPF0301 PROTEIN YQGE"/>
    <property type="match status" value="1"/>
</dbReference>
<evidence type="ECO:0000313" key="3">
    <source>
        <dbReference type="EMBL" id="QJR12029.1"/>
    </source>
</evidence>
<organism evidence="3 4">
    <name type="scientific">Usitatibacter rugosus</name>
    <dbReference type="NCBI Taxonomy" id="2732067"/>
    <lineage>
        <taxon>Bacteria</taxon>
        <taxon>Pseudomonadati</taxon>
        <taxon>Pseudomonadota</taxon>
        <taxon>Betaproteobacteria</taxon>
        <taxon>Nitrosomonadales</taxon>
        <taxon>Usitatibacteraceae</taxon>
        <taxon>Usitatibacter</taxon>
    </lineage>
</organism>
<keyword evidence="2" id="KW-0732">Signal</keyword>
<feature type="signal peptide" evidence="2">
    <location>
        <begin position="1"/>
        <end position="18"/>
    </location>
</feature>
<sequence length="207" mass="22338">MLRVLAFVFLCFAVPAMAQDAQEPPGALSSIFLVAQKGSRDPFFRDAVVLVTHRIGPTPIGVIINRPTGITVEKAIPDSGVASLKSELVYFGGPVSAEQVIVVFRAKNPPPLSVEVMEGVYMTMDRDAIRSLLARKLSPKDIRFFAGYAGWGFGQLEAEVARGGWVLVRADAATLFERKGDGLWQDLHRKGSAKQARAGAAETLAAR</sequence>
<proteinExistence type="inferred from homology"/>
<dbReference type="Gene3D" id="3.40.1740.10">
    <property type="entry name" value="VC0467-like"/>
    <property type="match status" value="1"/>
</dbReference>
<accession>A0A6M4GXK9</accession>
<dbReference type="GO" id="GO:0005829">
    <property type="term" value="C:cytosol"/>
    <property type="evidence" value="ECO:0007669"/>
    <property type="project" value="TreeGrafter"/>
</dbReference>
<dbReference type="RefSeq" id="WP_171093871.1">
    <property type="nucleotide sequence ID" value="NZ_CP053069.1"/>
</dbReference>
<keyword evidence="4" id="KW-1185">Reference proteome</keyword>
<dbReference type="EMBL" id="CP053069">
    <property type="protein sequence ID" value="QJR12029.1"/>
    <property type="molecule type" value="Genomic_DNA"/>
</dbReference>
<dbReference type="PANTHER" id="PTHR30327">
    <property type="entry name" value="UNCHARACTERIZED PROTEIN YQGE"/>
    <property type="match status" value="1"/>
</dbReference>
<evidence type="ECO:0000313" key="4">
    <source>
        <dbReference type="Proteomes" id="UP000501534"/>
    </source>
</evidence>
<protein>
    <recommendedName>
        <fullName evidence="5">Transcriptional regulator</fullName>
    </recommendedName>
</protein>
<reference evidence="3 4" key="1">
    <citation type="submission" date="2020-04" db="EMBL/GenBank/DDBJ databases">
        <title>Usitatibacter rugosus gen. nov., sp. nov. and Usitatibacter palustris sp. nov., novel members of Usitatibacteraceae fam. nov. within the order Nitrosomonadales isolated from soil.</title>
        <authorList>
            <person name="Huber K.J."/>
            <person name="Neumann-Schaal M."/>
            <person name="Geppert A."/>
            <person name="Luckner M."/>
            <person name="Wanner G."/>
            <person name="Overmann J."/>
        </authorList>
    </citation>
    <scope>NUCLEOTIDE SEQUENCE [LARGE SCALE GENOMIC DNA]</scope>
    <source>
        <strain evidence="3 4">0125_3</strain>
    </source>
</reference>